<sequence length="185" mass="18856">MEDTLVKSLKSAGIISAAALSALALASCSAGQITQTSSQVAAVNGASADSEDGTVAVRDVTVVVDEEGDAALKFTAINQDPSMTEHTLDSVEVDGAAVEMDSATLGRDCVLVGDSAEGLDSMPQAENTGCIEYTETSLPNDDFAIGGNLPVVFSFDTGEVEVTATIAAPQQTPGTFVRDSVPEAH</sequence>
<evidence type="ECO:0000256" key="1">
    <source>
        <dbReference type="SAM" id="SignalP"/>
    </source>
</evidence>
<dbReference type="PROSITE" id="PS51257">
    <property type="entry name" value="PROKAR_LIPOPROTEIN"/>
    <property type="match status" value="1"/>
</dbReference>
<accession>A0ABY8VLW7</accession>
<keyword evidence="1" id="KW-0732">Signal</keyword>
<evidence type="ECO:0008006" key="4">
    <source>
        <dbReference type="Google" id="ProtNLM"/>
    </source>
</evidence>
<feature type="signal peptide" evidence="1">
    <location>
        <begin position="1"/>
        <end position="26"/>
    </location>
</feature>
<organism evidence="2 3">
    <name type="scientific">Corynebacterium suedekumii</name>
    <dbReference type="NCBI Taxonomy" id="3049801"/>
    <lineage>
        <taxon>Bacteria</taxon>
        <taxon>Bacillati</taxon>
        <taxon>Actinomycetota</taxon>
        <taxon>Actinomycetes</taxon>
        <taxon>Mycobacteriales</taxon>
        <taxon>Corynebacteriaceae</taxon>
        <taxon>Corynebacterium</taxon>
    </lineage>
</organism>
<evidence type="ECO:0000313" key="2">
    <source>
        <dbReference type="EMBL" id="WIM70631.1"/>
    </source>
</evidence>
<proteinExistence type="predicted"/>
<name>A0ABY8VLW7_9CORY</name>
<evidence type="ECO:0000313" key="3">
    <source>
        <dbReference type="Proteomes" id="UP001238805"/>
    </source>
</evidence>
<reference evidence="2 3" key="1">
    <citation type="submission" date="2023-05" db="EMBL/GenBank/DDBJ databases">
        <title>Corynebacterium suedekumii sp. nov. and Corynebacterium breve sp. nov. isolated from raw cow's milk.</title>
        <authorList>
            <person name="Baer M.K."/>
            <person name="Mehl L."/>
            <person name="Hellmuth R."/>
            <person name="Marke G."/>
            <person name="Lipski A."/>
        </authorList>
    </citation>
    <scope>NUCLEOTIDE SEQUENCE [LARGE SCALE GENOMIC DNA]</scope>
    <source>
        <strain evidence="2 3">LM112</strain>
    </source>
</reference>
<keyword evidence="3" id="KW-1185">Reference proteome</keyword>
<dbReference type="EMBL" id="CP126970">
    <property type="protein sequence ID" value="WIM70631.1"/>
    <property type="molecule type" value="Genomic_DNA"/>
</dbReference>
<gene>
    <name evidence="2" type="ORF">QP029_01985</name>
</gene>
<dbReference type="Proteomes" id="UP001238805">
    <property type="component" value="Chromosome"/>
</dbReference>
<feature type="chain" id="PRO_5045072593" description="Lipoprotein LpqE" evidence="1">
    <location>
        <begin position="27"/>
        <end position="185"/>
    </location>
</feature>
<dbReference type="RefSeq" id="WP_284875213.1">
    <property type="nucleotide sequence ID" value="NZ_CP126970.1"/>
</dbReference>
<protein>
    <recommendedName>
        <fullName evidence="4">Lipoprotein LpqE</fullName>
    </recommendedName>
</protein>